<organism evidence="3 4">
    <name type="scientific">Amycolatopsis taiwanensis</name>
    <dbReference type="NCBI Taxonomy" id="342230"/>
    <lineage>
        <taxon>Bacteria</taxon>
        <taxon>Bacillati</taxon>
        <taxon>Actinomycetota</taxon>
        <taxon>Actinomycetes</taxon>
        <taxon>Pseudonocardiales</taxon>
        <taxon>Pseudonocardiaceae</taxon>
        <taxon>Amycolatopsis</taxon>
    </lineage>
</organism>
<dbReference type="InterPro" id="IPR011008">
    <property type="entry name" value="Dimeric_a/b-barrel"/>
</dbReference>
<evidence type="ECO:0000313" key="4">
    <source>
        <dbReference type="Proteomes" id="UP001165136"/>
    </source>
</evidence>
<evidence type="ECO:0000256" key="1">
    <source>
        <dbReference type="ARBA" id="ARBA00007689"/>
    </source>
</evidence>
<feature type="domain" description="YCII-related" evidence="2">
    <location>
        <begin position="41"/>
        <end position="131"/>
    </location>
</feature>
<dbReference type="Proteomes" id="UP001165136">
    <property type="component" value="Unassembled WGS sequence"/>
</dbReference>
<name>A0A9W6VDC8_9PSEU</name>
<gene>
    <name evidence="3" type="ORF">Atai01_12590</name>
</gene>
<evidence type="ECO:0000259" key="2">
    <source>
        <dbReference type="Pfam" id="PF03795"/>
    </source>
</evidence>
<protein>
    <recommendedName>
        <fullName evidence="2">YCII-related domain-containing protein</fullName>
    </recommendedName>
</protein>
<dbReference type="Pfam" id="PF03795">
    <property type="entry name" value="YCII"/>
    <property type="match status" value="1"/>
</dbReference>
<evidence type="ECO:0000313" key="3">
    <source>
        <dbReference type="EMBL" id="GLY64640.1"/>
    </source>
</evidence>
<sequence>MTDLTRPLCSAPSIAVAVARKLAEKQPMTQYAVLIFEGAKELPAEVLAAHGDLPGRIAEKGGRIVAGLALPGNETATAIRGEEITDGPFIETKEALAGVFVLEARDLDHAIALAELTPIVDGGVEVRPLLGFHVLEDS</sequence>
<accession>A0A9W6VDC8</accession>
<proteinExistence type="inferred from homology"/>
<dbReference type="Gene3D" id="3.30.70.1060">
    <property type="entry name" value="Dimeric alpha+beta barrel"/>
    <property type="match status" value="1"/>
</dbReference>
<dbReference type="InterPro" id="IPR005545">
    <property type="entry name" value="YCII"/>
</dbReference>
<reference evidence="3" key="1">
    <citation type="submission" date="2023-03" db="EMBL/GenBank/DDBJ databases">
        <title>Amycolatopsis taiwanensis NBRC 103393.</title>
        <authorList>
            <person name="Ichikawa N."/>
            <person name="Sato H."/>
            <person name="Tonouchi N."/>
        </authorList>
    </citation>
    <scope>NUCLEOTIDE SEQUENCE</scope>
    <source>
        <strain evidence="3">NBRC 103393</strain>
    </source>
</reference>
<dbReference type="SUPFAM" id="SSF54909">
    <property type="entry name" value="Dimeric alpha+beta barrel"/>
    <property type="match status" value="1"/>
</dbReference>
<dbReference type="RefSeq" id="WP_285486164.1">
    <property type="nucleotide sequence ID" value="NZ_BSTI01000002.1"/>
</dbReference>
<comment type="caution">
    <text evidence="3">The sequence shown here is derived from an EMBL/GenBank/DDBJ whole genome shotgun (WGS) entry which is preliminary data.</text>
</comment>
<dbReference type="AlphaFoldDB" id="A0A9W6VDC8"/>
<keyword evidence="4" id="KW-1185">Reference proteome</keyword>
<comment type="similarity">
    <text evidence="1">Belongs to the YciI family.</text>
</comment>
<dbReference type="EMBL" id="BSTI01000002">
    <property type="protein sequence ID" value="GLY64640.1"/>
    <property type="molecule type" value="Genomic_DNA"/>
</dbReference>